<keyword evidence="8" id="KW-1185">Reference proteome</keyword>
<dbReference type="RefSeq" id="WP_008524211.1">
    <property type="nucleotide sequence ID" value="NC_021921.1"/>
</dbReference>
<evidence type="ECO:0000313" key="8">
    <source>
        <dbReference type="Proteomes" id="UP000015381"/>
    </source>
</evidence>
<name>F7PMS8_9EURY</name>
<sequence>MTQWVDPAGRGRERGPIGLFRAWIGVMTAPREFFRQAVAPGDQAPGLVFLSVVVAIEESLRYVLVPSGAPVFGGRPVASAVLAVLVTVVLIAPTGLHLLAAIQTILLWPITEDRAGISETVQVLAYATAPCVVSGVSLAPLQLLAAGYGSVLLIVGLSTVHEVSYWKTTLAGATPAALLYGVAFGGFDALGALV</sequence>
<evidence type="ECO:0000313" key="7">
    <source>
        <dbReference type="EMBL" id="CCQ34678.1"/>
    </source>
</evidence>
<evidence type="ECO:0000256" key="3">
    <source>
        <dbReference type="ARBA" id="ARBA00022989"/>
    </source>
</evidence>
<evidence type="ECO:0000256" key="4">
    <source>
        <dbReference type="ARBA" id="ARBA00023136"/>
    </source>
</evidence>
<dbReference type="Pfam" id="PF04893">
    <property type="entry name" value="Yip1"/>
    <property type="match status" value="1"/>
</dbReference>
<dbReference type="Proteomes" id="UP000015381">
    <property type="component" value="Chromosome I"/>
</dbReference>
<evidence type="ECO:0000256" key="1">
    <source>
        <dbReference type="ARBA" id="ARBA00004141"/>
    </source>
</evidence>
<accession>F7PMS8</accession>
<dbReference type="GO" id="GO:0016020">
    <property type="term" value="C:membrane"/>
    <property type="evidence" value="ECO:0007669"/>
    <property type="project" value="UniProtKB-SubCell"/>
</dbReference>
<dbReference type="KEGG" id="hti:HTIA_2572"/>
<dbReference type="HOGENOM" id="CLU_1335027_0_0_2"/>
<feature type="domain" description="Yip1" evidence="6">
    <location>
        <begin position="24"/>
        <end position="183"/>
    </location>
</feature>
<dbReference type="GeneID" id="23798889"/>
<feature type="transmembrane region" description="Helical" evidence="5">
    <location>
        <begin position="123"/>
        <end position="156"/>
    </location>
</feature>
<dbReference type="AlphaFoldDB" id="F7PMS8"/>
<protein>
    <submittedName>
        <fullName evidence="7">Conserved Yip domain membrane protein</fullName>
    </submittedName>
</protein>
<feature type="transmembrane region" description="Helical" evidence="5">
    <location>
        <begin position="176"/>
        <end position="193"/>
    </location>
</feature>
<dbReference type="OrthoDB" id="313310at2157"/>
<comment type="subcellular location">
    <subcellularLocation>
        <location evidence="1">Membrane</location>
        <topology evidence="1">Multi-pass membrane protein</topology>
    </subcellularLocation>
</comment>
<dbReference type="EMBL" id="HF571520">
    <property type="protein sequence ID" value="CCQ34678.1"/>
    <property type="molecule type" value="Genomic_DNA"/>
</dbReference>
<feature type="transmembrane region" description="Helical" evidence="5">
    <location>
        <begin position="77"/>
        <end position="102"/>
    </location>
</feature>
<dbReference type="InterPro" id="IPR006977">
    <property type="entry name" value="Yip1_dom"/>
</dbReference>
<keyword evidence="2 5" id="KW-0812">Transmembrane</keyword>
<evidence type="ECO:0000256" key="2">
    <source>
        <dbReference type="ARBA" id="ARBA00022692"/>
    </source>
</evidence>
<reference evidence="7 8" key="1">
    <citation type="journal article" date="2014" name="Environ. Microbiol.">
        <title>Halorhabdus tiamatea: proteogenomics and glycosidase activity measurements identify the first cultivated euryarchaeon from a deep-sea anoxic brine lake as potential polysaccharide degrader.</title>
        <authorList>
            <person name="Werner J."/>
            <person name="Ferrer M."/>
            <person name="Michel G."/>
            <person name="Mann A.J."/>
            <person name="Huang S."/>
            <person name="Juarez S."/>
            <person name="Ciordia S."/>
            <person name="Albar J.P."/>
            <person name="Alcaide M."/>
            <person name="La Cono V."/>
            <person name="Yakimov M.M."/>
            <person name="Antunes A."/>
            <person name="Taborda M."/>
            <person name="Da Costa M.S."/>
            <person name="Amann R.I."/>
            <person name="Gloeckner F.O."/>
            <person name="Golyshina O.V."/>
            <person name="Golyshin P.N."/>
            <person name="Teeling H."/>
        </authorList>
    </citation>
    <scope>NUCLEOTIDE SEQUENCE [LARGE SCALE GENOMIC DNA]</scope>
    <source>
        <strain evidence="8">SARL4B</strain>
    </source>
</reference>
<organism evidence="7 8">
    <name type="scientific">Halorhabdus tiamatea SARL4B</name>
    <dbReference type="NCBI Taxonomy" id="1033806"/>
    <lineage>
        <taxon>Archaea</taxon>
        <taxon>Methanobacteriati</taxon>
        <taxon>Methanobacteriota</taxon>
        <taxon>Stenosarchaea group</taxon>
        <taxon>Halobacteria</taxon>
        <taxon>Halobacteriales</taxon>
        <taxon>Haloarculaceae</taxon>
        <taxon>Halorhabdus</taxon>
    </lineage>
</organism>
<keyword evidence="4 5" id="KW-0472">Membrane</keyword>
<evidence type="ECO:0000256" key="5">
    <source>
        <dbReference type="SAM" id="Phobius"/>
    </source>
</evidence>
<proteinExistence type="predicted"/>
<evidence type="ECO:0000259" key="6">
    <source>
        <dbReference type="Pfam" id="PF04893"/>
    </source>
</evidence>
<keyword evidence="3 5" id="KW-1133">Transmembrane helix</keyword>
<gene>
    <name evidence="7" type="ORF">HTIA_2572</name>
</gene>